<accession>A0A8S3W6I2</accession>
<evidence type="ECO:0000313" key="2">
    <source>
        <dbReference type="Proteomes" id="UP000691718"/>
    </source>
</evidence>
<keyword evidence="2" id="KW-1185">Reference proteome</keyword>
<name>A0A8S3W6I2_PARAO</name>
<comment type="caution">
    <text evidence="1">The sequence shown here is derived from an EMBL/GenBank/DDBJ whole genome shotgun (WGS) entry which is preliminary data.</text>
</comment>
<evidence type="ECO:0000313" key="1">
    <source>
        <dbReference type="EMBL" id="CAG4944411.1"/>
    </source>
</evidence>
<organism evidence="1 2">
    <name type="scientific">Parnassius apollo</name>
    <name type="common">Apollo butterfly</name>
    <name type="synonym">Papilio apollo</name>
    <dbReference type="NCBI Taxonomy" id="110799"/>
    <lineage>
        <taxon>Eukaryota</taxon>
        <taxon>Metazoa</taxon>
        <taxon>Ecdysozoa</taxon>
        <taxon>Arthropoda</taxon>
        <taxon>Hexapoda</taxon>
        <taxon>Insecta</taxon>
        <taxon>Pterygota</taxon>
        <taxon>Neoptera</taxon>
        <taxon>Endopterygota</taxon>
        <taxon>Lepidoptera</taxon>
        <taxon>Glossata</taxon>
        <taxon>Ditrysia</taxon>
        <taxon>Papilionoidea</taxon>
        <taxon>Papilionidae</taxon>
        <taxon>Parnassiinae</taxon>
        <taxon>Parnassini</taxon>
        <taxon>Parnassius</taxon>
        <taxon>Parnassius</taxon>
    </lineage>
</organism>
<gene>
    <name evidence="1" type="ORF">PAPOLLO_LOCUS2851</name>
</gene>
<proteinExistence type="predicted"/>
<reference evidence="1" key="1">
    <citation type="submission" date="2021-04" db="EMBL/GenBank/DDBJ databases">
        <authorList>
            <person name="Tunstrom K."/>
        </authorList>
    </citation>
    <scope>NUCLEOTIDE SEQUENCE</scope>
</reference>
<dbReference type="Proteomes" id="UP000691718">
    <property type="component" value="Unassembled WGS sequence"/>
</dbReference>
<dbReference type="AlphaFoldDB" id="A0A8S3W6I2"/>
<sequence length="168" mass="18694">MHRLFAELELSVTVTEQNLADRVQYILRSNTFDVTELERLRRKAVPSSMAEDAAPQLAEQPANVDAAVNTPVLVDSNEDGTVTQELELEQMRTTLDEAILETRSTPLENRPRLPRIAISKRNRAIVRALNPMLVTYFEASRDLCETDSILFGAALAVCRIIGAKLSTA</sequence>
<protein>
    <submittedName>
        <fullName evidence="1">(apollo) hypothetical protein</fullName>
    </submittedName>
</protein>
<dbReference type="EMBL" id="CAJQZP010000191">
    <property type="protein sequence ID" value="CAG4944411.1"/>
    <property type="molecule type" value="Genomic_DNA"/>
</dbReference>